<protein>
    <submittedName>
        <fullName evidence="1">Uncharacterized protein</fullName>
    </submittedName>
</protein>
<evidence type="ECO:0000313" key="1">
    <source>
        <dbReference type="EMBL" id="GBP52459.1"/>
    </source>
</evidence>
<comment type="caution">
    <text evidence="1">The sequence shown here is derived from an EMBL/GenBank/DDBJ whole genome shotgun (WGS) entry which is preliminary data.</text>
</comment>
<sequence length="109" mass="12582">MKVESMRWKCDLCVVFVESLKNRFRKSDVRERRGLKKDVMTGFEKGVLRWLGHLDRMNESRLTKQIYRANMCGGKVEIVPTEPRMCDLPDLKAGFAVAAQTPHWTPGKA</sequence>
<proteinExistence type="predicted"/>
<dbReference type="EMBL" id="BGZK01000603">
    <property type="protein sequence ID" value="GBP52459.1"/>
    <property type="molecule type" value="Genomic_DNA"/>
</dbReference>
<reference evidence="1 2" key="1">
    <citation type="journal article" date="2019" name="Commun. Biol.">
        <title>The bagworm genome reveals a unique fibroin gene that provides high tensile strength.</title>
        <authorList>
            <person name="Kono N."/>
            <person name="Nakamura H."/>
            <person name="Ohtoshi R."/>
            <person name="Tomita M."/>
            <person name="Numata K."/>
            <person name="Arakawa K."/>
        </authorList>
    </citation>
    <scope>NUCLEOTIDE SEQUENCE [LARGE SCALE GENOMIC DNA]</scope>
</reference>
<gene>
    <name evidence="1" type="ORF">EVAR_39918_1</name>
</gene>
<keyword evidence="2" id="KW-1185">Reference proteome</keyword>
<organism evidence="1 2">
    <name type="scientific">Eumeta variegata</name>
    <name type="common">Bagworm moth</name>
    <name type="synonym">Eumeta japonica</name>
    <dbReference type="NCBI Taxonomy" id="151549"/>
    <lineage>
        <taxon>Eukaryota</taxon>
        <taxon>Metazoa</taxon>
        <taxon>Ecdysozoa</taxon>
        <taxon>Arthropoda</taxon>
        <taxon>Hexapoda</taxon>
        <taxon>Insecta</taxon>
        <taxon>Pterygota</taxon>
        <taxon>Neoptera</taxon>
        <taxon>Endopterygota</taxon>
        <taxon>Lepidoptera</taxon>
        <taxon>Glossata</taxon>
        <taxon>Ditrysia</taxon>
        <taxon>Tineoidea</taxon>
        <taxon>Psychidae</taxon>
        <taxon>Oiketicinae</taxon>
        <taxon>Eumeta</taxon>
    </lineage>
</organism>
<dbReference type="Proteomes" id="UP000299102">
    <property type="component" value="Unassembled WGS sequence"/>
</dbReference>
<dbReference type="AlphaFoldDB" id="A0A4C1WQ52"/>
<dbReference type="OrthoDB" id="550012at2759"/>
<evidence type="ECO:0000313" key="2">
    <source>
        <dbReference type="Proteomes" id="UP000299102"/>
    </source>
</evidence>
<name>A0A4C1WQ52_EUMVA</name>
<accession>A0A4C1WQ52</accession>